<dbReference type="AlphaFoldDB" id="A0A4R4NJL8"/>
<organism evidence="2 3">
    <name type="scientific">Nonomuraea longispora</name>
    <dbReference type="NCBI Taxonomy" id="1848320"/>
    <lineage>
        <taxon>Bacteria</taxon>
        <taxon>Bacillati</taxon>
        <taxon>Actinomycetota</taxon>
        <taxon>Actinomycetes</taxon>
        <taxon>Streptosporangiales</taxon>
        <taxon>Streptosporangiaceae</taxon>
        <taxon>Nonomuraea</taxon>
    </lineage>
</organism>
<keyword evidence="1" id="KW-0812">Transmembrane</keyword>
<keyword evidence="1" id="KW-1133">Transmembrane helix</keyword>
<dbReference type="RefSeq" id="WP_132332512.1">
    <property type="nucleotide sequence ID" value="NZ_SMJZ01000034.1"/>
</dbReference>
<evidence type="ECO:0000256" key="1">
    <source>
        <dbReference type="SAM" id="Phobius"/>
    </source>
</evidence>
<feature type="transmembrane region" description="Helical" evidence="1">
    <location>
        <begin position="12"/>
        <end position="32"/>
    </location>
</feature>
<accession>A0A4R4NJL8</accession>
<protein>
    <submittedName>
        <fullName evidence="2">Uncharacterized protein</fullName>
    </submittedName>
</protein>
<evidence type="ECO:0000313" key="2">
    <source>
        <dbReference type="EMBL" id="TDC07933.1"/>
    </source>
</evidence>
<reference evidence="2 3" key="1">
    <citation type="submission" date="2019-02" db="EMBL/GenBank/DDBJ databases">
        <title>Draft genome sequences of novel Actinobacteria.</title>
        <authorList>
            <person name="Sahin N."/>
            <person name="Ay H."/>
            <person name="Saygin H."/>
        </authorList>
    </citation>
    <scope>NUCLEOTIDE SEQUENCE [LARGE SCALE GENOMIC DNA]</scope>
    <source>
        <strain evidence="2 3">KC201</strain>
    </source>
</reference>
<dbReference type="EMBL" id="SMJZ01000034">
    <property type="protein sequence ID" value="TDC07933.1"/>
    <property type="molecule type" value="Genomic_DNA"/>
</dbReference>
<keyword evidence="1" id="KW-0472">Membrane</keyword>
<comment type="caution">
    <text evidence="2">The sequence shown here is derived from an EMBL/GenBank/DDBJ whole genome shotgun (WGS) entry which is preliminary data.</text>
</comment>
<name>A0A4R4NJL8_9ACTN</name>
<sequence>MIDDPAEDVDLSAVAGWSVAVCVTLAWIYFAIKAGRSDRSRHYVLGFSVSAPSGQTAAS</sequence>
<proteinExistence type="predicted"/>
<dbReference type="Proteomes" id="UP000295157">
    <property type="component" value="Unassembled WGS sequence"/>
</dbReference>
<evidence type="ECO:0000313" key="3">
    <source>
        <dbReference type="Proteomes" id="UP000295157"/>
    </source>
</evidence>
<gene>
    <name evidence="2" type="ORF">E1267_12010</name>
</gene>
<keyword evidence="3" id="KW-1185">Reference proteome</keyword>